<keyword evidence="1" id="KW-0131">Cell cycle</keyword>
<name>A0AAU0F1Q9_9FLAO</name>
<dbReference type="KEGG" id="bpor:BPO_1373"/>
<gene>
    <name evidence="1" type="primary">ftsQ</name>
    <name evidence="1" type="ORF">BPO_1373</name>
</gene>
<dbReference type="Proteomes" id="UP001432059">
    <property type="component" value="Chromosome"/>
</dbReference>
<accession>A0AAU0F1Q9</accession>
<reference evidence="1" key="1">
    <citation type="submission" date="2023-10" db="EMBL/GenBank/DDBJ databases">
        <title>Characterization and whole genome sequencing of a novel strain of Bergeyella porcorum QD2021 isolated from pig.</title>
        <authorList>
            <person name="Liu G."/>
            <person name="Chen C."/>
            <person name="Han X."/>
        </authorList>
    </citation>
    <scope>NUCLEOTIDE SEQUENCE</scope>
    <source>
        <strain evidence="1">QD2021</strain>
    </source>
</reference>
<protein>
    <submittedName>
        <fullName evidence="1">Cell division protein FtsQ</fullName>
    </submittedName>
</protein>
<dbReference type="EMBL" id="CP136426">
    <property type="protein sequence ID" value="WOC52020.1"/>
    <property type="molecule type" value="Genomic_DNA"/>
</dbReference>
<evidence type="ECO:0000313" key="1">
    <source>
        <dbReference type="EMBL" id="WOC52020.1"/>
    </source>
</evidence>
<keyword evidence="1" id="KW-0132">Cell division</keyword>
<dbReference type="AlphaFoldDB" id="A0AAU0F1Q9"/>
<organism evidence="1 2">
    <name type="scientific">Bergeyella porcorum</name>
    <dbReference type="NCBI Taxonomy" id="1735111"/>
    <lineage>
        <taxon>Bacteria</taxon>
        <taxon>Pseudomonadati</taxon>
        <taxon>Bacteroidota</taxon>
        <taxon>Flavobacteriia</taxon>
        <taxon>Flavobacteriales</taxon>
        <taxon>Weeksellaceae</taxon>
        <taxon>Bergeyella</taxon>
    </lineage>
</organism>
<dbReference type="GO" id="GO:0051301">
    <property type="term" value="P:cell division"/>
    <property type="evidence" value="ECO:0007669"/>
    <property type="project" value="UniProtKB-KW"/>
</dbReference>
<proteinExistence type="predicted"/>
<sequence>MLYPTPEEKVYFIDEKDVKDFIKKSNPTGKIGDINIPELEREVNGFPSVDSANVYLNLNGHLNVDISQKIPAFRLSRNGETFYVDKKANEFRISKNYSHPVMLVVGDVKRSEYKDLIDFVNIINQDDFSKKFFIGIKKIKNDYYLHTNDGNFDVEIGGLENLEFKIKGFKAFVERFLIYQNPKKYTKVSVKFDNQIVTTLNPHYQEDKKEESKN</sequence>
<evidence type="ECO:0000313" key="2">
    <source>
        <dbReference type="Proteomes" id="UP001432059"/>
    </source>
</evidence>
<keyword evidence="2" id="KW-1185">Reference proteome</keyword>